<sequence>MIANTKSKLILLILAFALCFGGQVSAQEKSKDNIDKAQAAQKAQQKVSGRVLRVDQSKNAYKVKVLQKTGRVVTVDVDKRSGRVTKQRSRDK</sequence>
<keyword evidence="1" id="KW-0732">Signal</keyword>
<reference evidence="3 4" key="1">
    <citation type="journal article" date="2017" name="Antonie Van Leeuwenhoek">
        <title>Rhizobium rhizosphaerae sp. nov., a novel species isolated from rice rhizosphere.</title>
        <authorList>
            <person name="Zhao J.J."/>
            <person name="Zhang J."/>
            <person name="Zhang R.J."/>
            <person name="Zhang C.W."/>
            <person name="Yin H.Q."/>
            <person name="Zhang X.X."/>
        </authorList>
    </citation>
    <scope>NUCLEOTIDE SEQUENCE [LARGE SCALE GENOMIC DNA]</scope>
    <source>
        <strain evidence="3 4">E3</strain>
    </source>
</reference>
<dbReference type="AlphaFoldDB" id="K6XSP5"/>
<dbReference type="InterPro" id="IPR025711">
    <property type="entry name" value="PepSY"/>
</dbReference>
<dbReference type="STRING" id="1127673.GLIP_2073"/>
<accession>K6XSP5</accession>
<dbReference type="Proteomes" id="UP000006334">
    <property type="component" value="Unassembled WGS sequence"/>
</dbReference>
<evidence type="ECO:0000313" key="3">
    <source>
        <dbReference type="EMBL" id="GAC14701.1"/>
    </source>
</evidence>
<feature type="signal peptide" evidence="1">
    <location>
        <begin position="1"/>
        <end position="26"/>
    </location>
</feature>
<feature type="domain" description="PepSY" evidence="2">
    <location>
        <begin position="12"/>
        <end position="87"/>
    </location>
</feature>
<comment type="caution">
    <text evidence="3">The sequence shown here is derived from an EMBL/GenBank/DDBJ whole genome shotgun (WGS) entry which is preliminary data.</text>
</comment>
<evidence type="ECO:0000313" key="4">
    <source>
        <dbReference type="Proteomes" id="UP000006334"/>
    </source>
</evidence>
<dbReference type="Pfam" id="PF13670">
    <property type="entry name" value="PepSY_2"/>
    <property type="match status" value="1"/>
</dbReference>
<proteinExistence type="predicted"/>
<dbReference type="EMBL" id="BAEN01000038">
    <property type="protein sequence ID" value="GAC14701.1"/>
    <property type="molecule type" value="Genomic_DNA"/>
</dbReference>
<keyword evidence="4" id="KW-1185">Reference proteome</keyword>
<dbReference type="eggNOG" id="ENOG5033BW4">
    <property type="taxonomic scope" value="Bacteria"/>
</dbReference>
<dbReference type="Gene3D" id="3.10.450.40">
    <property type="match status" value="1"/>
</dbReference>
<organism evidence="3 4">
    <name type="scientific">Aliiglaciecola lipolytica E3</name>
    <dbReference type="NCBI Taxonomy" id="1127673"/>
    <lineage>
        <taxon>Bacteria</taxon>
        <taxon>Pseudomonadati</taxon>
        <taxon>Pseudomonadota</taxon>
        <taxon>Gammaproteobacteria</taxon>
        <taxon>Alteromonadales</taxon>
        <taxon>Alteromonadaceae</taxon>
        <taxon>Aliiglaciecola</taxon>
    </lineage>
</organism>
<name>K6XSP5_9ALTE</name>
<evidence type="ECO:0000256" key="1">
    <source>
        <dbReference type="SAM" id="SignalP"/>
    </source>
</evidence>
<dbReference type="RefSeq" id="WP_008844517.1">
    <property type="nucleotide sequence ID" value="NZ_BAEN01000038.1"/>
</dbReference>
<evidence type="ECO:0000259" key="2">
    <source>
        <dbReference type="Pfam" id="PF13670"/>
    </source>
</evidence>
<gene>
    <name evidence="3" type="ORF">GLIP_2073</name>
</gene>
<protein>
    <submittedName>
        <fullName evidence="3">Peptidase</fullName>
    </submittedName>
</protein>
<feature type="chain" id="PRO_5003896851" evidence="1">
    <location>
        <begin position="27"/>
        <end position="92"/>
    </location>
</feature>